<keyword evidence="1" id="KW-0479">Metal-binding</keyword>
<reference evidence="3 4" key="1">
    <citation type="submission" date="2018-09" db="EMBL/GenBank/DDBJ databases">
        <title>Sphingomonas sp. DAC4.</title>
        <authorList>
            <person name="Seo T."/>
        </authorList>
    </citation>
    <scope>NUCLEOTIDE SEQUENCE [LARGE SCALE GENOMIC DNA]</scope>
    <source>
        <strain evidence="3 4">DAC4</strain>
    </source>
</reference>
<dbReference type="InterPro" id="IPR014710">
    <property type="entry name" value="RmlC-like_jellyroll"/>
</dbReference>
<dbReference type="PANTHER" id="PTHR35848">
    <property type="entry name" value="OXALATE-BINDING PROTEIN"/>
    <property type="match status" value="1"/>
</dbReference>
<evidence type="ECO:0000313" key="3">
    <source>
        <dbReference type="EMBL" id="RIX31792.1"/>
    </source>
</evidence>
<sequence length="149" mass="16448">MPKVDLAQIEESNRTGYPPPYSDDVKGRWARRLGPVLGLEDFGANIVRLEPGAWSSQRHWHEAEDEILIMLEGEAVLVEEGSRTTLKPGDVAAWRKGVANGHHLINESGSDCSFFVIGRAPAADCHYPDIDLHVDGATSRYVHKDGSPY</sequence>
<dbReference type="EMBL" id="QXTF01000001">
    <property type="protein sequence ID" value="RIX31792.1"/>
    <property type="molecule type" value="Genomic_DNA"/>
</dbReference>
<dbReference type="Pfam" id="PF07883">
    <property type="entry name" value="Cupin_2"/>
    <property type="match status" value="1"/>
</dbReference>
<organism evidence="3 4">
    <name type="scientific">Sphingomonas edaphi</name>
    <dbReference type="NCBI Taxonomy" id="2315689"/>
    <lineage>
        <taxon>Bacteria</taxon>
        <taxon>Pseudomonadati</taxon>
        <taxon>Pseudomonadota</taxon>
        <taxon>Alphaproteobacteria</taxon>
        <taxon>Sphingomonadales</taxon>
        <taxon>Sphingomonadaceae</taxon>
        <taxon>Sphingomonas</taxon>
    </lineage>
</organism>
<evidence type="ECO:0000256" key="1">
    <source>
        <dbReference type="ARBA" id="ARBA00022723"/>
    </source>
</evidence>
<dbReference type="GO" id="GO:0046872">
    <property type="term" value="F:metal ion binding"/>
    <property type="evidence" value="ECO:0007669"/>
    <property type="project" value="UniProtKB-KW"/>
</dbReference>
<keyword evidence="4" id="KW-1185">Reference proteome</keyword>
<proteinExistence type="predicted"/>
<gene>
    <name evidence="3" type="ORF">D3M59_01970</name>
</gene>
<accession>A0A418Q162</accession>
<protein>
    <submittedName>
        <fullName evidence="3">Cupin domain-containing protein</fullName>
    </submittedName>
</protein>
<dbReference type="InterPro" id="IPR011051">
    <property type="entry name" value="RmlC_Cupin_sf"/>
</dbReference>
<evidence type="ECO:0000313" key="4">
    <source>
        <dbReference type="Proteomes" id="UP000285023"/>
    </source>
</evidence>
<feature type="domain" description="Cupin type-2" evidence="2">
    <location>
        <begin position="46"/>
        <end position="117"/>
    </location>
</feature>
<dbReference type="PANTHER" id="PTHR35848:SF9">
    <property type="entry name" value="SLL1358 PROTEIN"/>
    <property type="match status" value="1"/>
</dbReference>
<dbReference type="SUPFAM" id="SSF51182">
    <property type="entry name" value="RmlC-like cupins"/>
    <property type="match status" value="1"/>
</dbReference>
<comment type="caution">
    <text evidence="3">The sequence shown here is derived from an EMBL/GenBank/DDBJ whole genome shotgun (WGS) entry which is preliminary data.</text>
</comment>
<evidence type="ECO:0000259" key="2">
    <source>
        <dbReference type="Pfam" id="PF07883"/>
    </source>
</evidence>
<dbReference type="Proteomes" id="UP000285023">
    <property type="component" value="Unassembled WGS sequence"/>
</dbReference>
<dbReference type="RefSeq" id="WP_119531097.1">
    <property type="nucleotide sequence ID" value="NZ_QXTF01000001.1"/>
</dbReference>
<dbReference type="Gene3D" id="2.60.120.10">
    <property type="entry name" value="Jelly Rolls"/>
    <property type="match status" value="1"/>
</dbReference>
<dbReference type="CDD" id="cd02224">
    <property type="entry name" value="cupin_SPO2919-like"/>
    <property type="match status" value="1"/>
</dbReference>
<dbReference type="InterPro" id="IPR051610">
    <property type="entry name" value="GPI/OXD"/>
</dbReference>
<dbReference type="InterPro" id="IPR013096">
    <property type="entry name" value="Cupin_2"/>
</dbReference>
<dbReference type="OrthoDB" id="5290459at2"/>
<name>A0A418Q162_9SPHN</name>
<dbReference type="AlphaFoldDB" id="A0A418Q162"/>